<dbReference type="PANTHER" id="PTHR35457:SF1">
    <property type="entry name" value="HEME A SYNTHASE"/>
    <property type="match status" value="1"/>
</dbReference>
<dbReference type="Pfam" id="PF02628">
    <property type="entry name" value="COX15-CtaA"/>
    <property type="match status" value="1"/>
</dbReference>
<evidence type="ECO:0000256" key="6">
    <source>
        <dbReference type="ARBA" id="ARBA00023002"/>
    </source>
</evidence>
<evidence type="ECO:0000256" key="11">
    <source>
        <dbReference type="ARBA" id="ARBA00023444"/>
    </source>
</evidence>
<feature type="transmembrane region" description="Helical" evidence="12">
    <location>
        <begin position="130"/>
        <end position="154"/>
    </location>
</feature>
<feature type="transmembrane region" description="Helical" evidence="12">
    <location>
        <begin position="73"/>
        <end position="91"/>
    </location>
</feature>
<evidence type="ECO:0000256" key="2">
    <source>
        <dbReference type="ARBA" id="ARBA00022475"/>
    </source>
</evidence>
<evidence type="ECO:0000256" key="9">
    <source>
        <dbReference type="ARBA" id="ARBA00023136"/>
    </source>
</evidence>
<dbReference type="GO" id="GO:0006784">
    <property type="term" value="P:heme A biosynthetic process"/>
    <property type="evidence" value="ECO:0007669"/>
    <property type="project" value="InterPro"/>
</dbReference>
<keyword evidence="9 12" id="KW-0472">Membrane</keyword>
<reference evidence="13 14" key="1">
    <citation type="submission" date="2020-03" db="EMBL/GenBank/DDBJ databases">
        <title>Metabolic flexibility allows generalist bacteria to become dominant in a frequently disturbed ecosystem.</title>
        <authorList>
            <person name="Chen Y.-J."/>
            <person name="Leung P.M."/>
            <person name="Bay S.K."/>
            <person name="Hugenholtz P."/>
            <person name="Kessler A.J."/>
            <person name="Shelley G."/>
            <person name="Waite D.W."/>
            <person name="Cook P.L."/>
            <person name="Greening C."/>
        </authorList>
    </citation>
    <scope>NUCLEOTIDE SEQUENCE [LARGE SCALE GENOMIC DNA]</scope>
    <source>
        <strain evidence="13">SS_bin_28</strain>
    </source>
</reference>
<evidence type="ECO:0000256" key="3">
    <source>
        <dbReference type="ARBA" id="ARBA00022692"/>
    </source>
</evidence>
<dbReference type="Proteomes" id="UP000547674">
    <property type="component" value="Unassembled WGS sequence"/>
</dbReference>
<accession>A0A7Y2E8C6</accession>
<name>A0A7Y2E8C6_UNCEI</name>
<comment type="pathway">
    <text evidence="11">Porphyrin-containing compound metabolism.</text>
</comment>
<feature type="transmembrane region" description="Helical" evidence="12">
    <location>
        <begin position="284"/>
        <end position="302"/>
    </location>
</feature>
<keyword evidence="2" id="KW-1003">Cell membrane</keyword>
<dbReference type="AlphaFoldDB" id="A0A7Y2E8C6"/>
<evidence type="ECO:0000256" key="7">
    <source>
        <dbReference type="ARBA" id="ARBA00023004"/>
    </source>
</evidence>
<dbReference type="GO" id="GO:0016020">
    <property type="term" value="C:membrane"/>
    <property type="evidence" value="ECO:0007669"/>
    <property type="project" value="UniProtKB-SubCell"/>
</dbReference>
<keyword evidence="10" id="KW-1015">Disulfide bond</keyword>
<comment type="caution">
    <text evidence="13">The sequence shown here is derived from an EMBL/GenBank/DDBJ whole genome shotgun (WGS) entry which is preliminary data.</text>
</comment>
<sequence length="310" mass="33779">MNLTKLREGVPQSRTSLYRFAQFTTLSIVFLLLAGAAVKSTESGLAVPDWPLSFGQVMPPMEGGVFYEHGHRMVATAVGFLTVILAFWFWMRDPRSELRKLGWIALVMVIIQGLLGGLTVLMKLPTLVSAAHACLAQAFLLVVTFMALSLSKGWNESEPFGASRRLTYWATVTTALIFVQLILGALTRHLNAALVIPDFPLAFGGLIPPSFTPEIAAHYAHRVGAVVVSLAILVTVVMTMRAAKHRPDFTRPALLMILLLVAQLTLGAMIILTRRHTHPTTTHVVVGAVLLAASFVLTARSWKFVGTKNA</sequence>
<evidence type="ECO:0000313" key="14">
    <source>
        <dbReference type="Proteomes" id="UP000547674"/>
    </source>
</evidence>
<gene>
    <name evidence="13" type="ORF">HKN21_09985</name>
</gene>
<feature type="transmembrane region" description="Helical" evidence="12">
    <location>
        <begin position="103"/>
        <end position="124"/>
    </location>
</feature>
<keyword evidence="4" id="KW-0479">Metal-binding</keyword>
<dbReference type="PANTHER" id="PTHR35457">
    <property type="entry name" value="HEME A SYNTHASE"/>
    <property type="match status" value="1"/>
</dbReference>
<dbReference type="InterPro" id="IPR050450">
    <property type="entry name" value="COX15/CtaA_HemeA_synthase"/>
</dbReference>
<evidence type="ECO:0000256" key="8">
    <source>
        <dbReference type="ARBA" id="ARBA00023133"/>
    </source>
</evidence>
<feature type="transmembrane region" description="Helical" evidence="12">
    <location>
        <begin position="20"/>
        <end position="38"/>
    </location>
</feature>
<keyword evidence="8" id="KW-0350">Heme biosynthesis</keyword>
<evidence type="ECO:0000256" key="10">
    <source>
        <dbReference type="ARBA" id="ARBA00023157"/>
    </source>
</evidence>
<comment type="subcellular location">
    <subcellularLocation>
        <location evidence="1">Membrane</location>
        <topology evidence="1">Multi-pass membrane protein</topology>
    </subcellularLocation>
</comment>
<evidence type="ECO:0000313" key="13">
    <source>
        <dbReference type="EMBL" id="NNF07079.1"/>
    </source>
</evidence>
<evidence type="ECO:0000256" key="5">
    <source>
        <dbReference type="ARBA" id="ARBA00022989"/>
    </source>
</evidence>
<dbReference type="GO" id="GO:0016491">
    <property type="term" value="F:oxidoreductase activity"/>
    <property type="evidence" value="ECO:0007669"/>
    <property type="project" value="UniProtKB-KW"/>
</dbReference>
<dbReference type="EMBL" id="JABDJR010000397">
    <property type="protein sequence ID" value="NNF07079.1"/>
    <property type="molecule type" value="Genomic_DNA"/>
</dbReference>
<feature type="transmembrane region" description="Helical" evidence="12">
    <location>
        <begin position="252"/>
        <end position="272"/>
    </location>
</feature>
<evidence type="ECO:0000256" key="4">
    <source>
        <dbReference type="ARBA" id="ARBA00022723"/>
    </source>
</evidence>
<feature type="transmembrane region" description="Helical" evidence="12">
    <location>
        <begin position="219"/>
        <end position="240"/>
    </location>
</feature>
<evidence type="ECO:0000256" key="1">
    <source>
        <dbReference type="ARBA" id="ARBA00004141"/>
    </source>
</evidence>
<evidence type="ECO:0000256" key="12">
    <source>
        <dbReference type="SAM" id="Phobius"/>
    </source>
</evidence>
<organism evidence="13 14">
    <name type="scientific">Eiseniibacteriota bacterium</name>
    <dbReference type="NCBI Taxonomy" id="2212470"/>
    <lineage>
        <taxon>Bacteria</taxon>
        <taxon>Candidatus Eiseniibacteriota</taxon>
    </lineage>
</organism>
<keyword evidence="6" id="KW-0560">Oxidoreductase</keyword>
<protein>
    <submittedName>
        <fullName evidence="13">Heme A synthase</fullName>
    </submittedName>
</protein>
<feature type="transmembrane region" description="Helical" evidence="12">
    <location>
        <begin position="166"/>
        <end position="186"/>
    </location>
</feature>
<dbReference type="GO" id="GO:0046872">
    <property type="term" value="F:metal ion binding"/>
    <property type="evidence" value="ECO:0007669"/>
    <property type="project" value="UniProtKB-KW"/>
</dbReference>
<keyword evidence="7" id="KW-0408">Iron</keyword>
<proteinExistence type="predicted"/>
<keyword evidence="5 12" id="KW-1133">Transmembrane helix</keyword>
<dbReference type="InterPro" id="IPR003780">
    <property type="entry name" value="COX15/CtaA_fam"/>
</dbReference>
<keyword evidence="3 12" id="KW-0812">Transmembrane</keyword>